<dbReference type="SUPFAM" id="SSF57845">
    <property type="entry name" value="B-box zinc-binding domain"/>
    <property type="match status" value="1"/>
</dbReference>
<evidence type="ECO:0000259" key="11">
    <source>
        <dbReference type="PROSITE" id="PS50089"/>
    </source>
</evidence>
<evidence type="ECO:0000256" key="10">
    <source>
        <dbReference type="SAM" id="MobiDB-lite"/>
    </source>
</evidence>
<dbReference type="InterPro" id="IPR000315">
    <property type="entry name" value="Znf_B-box"/>
</dbReference>
<dbReference type="PANTHER" id="PTHR25462:SF296">
    <property type="entry name" value="MEIOTIC P26, ISOFORM F"/>
    <property type="match status" value="1"/>
</dbReference>
<evidence type="ECO:0000256" key="5">
    <source>
        <dbReference type="ARBA" id="ARBA00022786"/>
    </source>
</evidence>
<evidence type="ECO:0000256" key="6">
    <source>
        <dbReference type="ARBA" id="ARBA00022833"/>
    </source>
</evidence>
<evidence type="ECO:0000256" key="1">
    <source>
        <dbReference type="ARBA" id="ARBA00022553"/>
    </source>
</evidence>
<dbReference type="Pfam" id="PF13445">
    <property type="entry name" value="zf-RING_UBOX"/>
    <property type="match status" value="1"/>
</dbReference>
<dbReference type="PROSITE" id="PS00518">
    <property type="entry name" value="ZF_RING_1"/>
    <property type="match status" value="1"/>
</dbReference>
<keyword evidence="1" id="KW-0597">Phosphoprotein</keyword>
<dbReference type="PROSITE" id="PS51125">
    <property type="entry name" value="NHL"/>
    <property type="match status" value="1"/>
</dbReference>
<dbReference type="InterPro" id="IPR011042">
    <property type="entry name" value="6-blade_b-propeller_TolB-like"/>
</dbReference>
<dbReference type="Gene3D" id="3.30.40.10">
    <property type="entry name" value="Zinc/RING finger domain, C3HC4 (zinc finger)"/>
    <property type="match status" value="1"/>
</dbReference>
<dbReference type="InterPro" id="IPR003649">
    <property type="entry name" value="Bbox_C"/>
</dbReference>
<dbReference type="CDD" id="cd16584">
    <property type="entry name" value="RING-HC_TRIM56_C-V"/>
    <property type="match status" value="1"/>
</dbReference>
<keyword evidence="4 7" id="KW-0863">Zinc-finger</keyword>
<dbReference type="SMART" id="SM00502">
    <property type="entry name" value="BBC"/>
    <property type="match status" value="1"/>
</dbReference>
<evidence type="ECO:0000259" key="12">
    <source>
        <dbReference type="PROSITE" id="PS50119"/>
    </source>
</evidence>
<dbReference type="InParanoid" id="A0A1S3KFX8"/>
<accession>A0A1S3KFX8</accession>
<dbReference type="Proteomes" id="UP000085678">
    <property type="component" value="Unplaced"/>
</dbReference>
<dbReference type="Pfam" id="PF00643">
    <property type="entry name" value="zf-B_box"/>
    <property type="match status" value="1"/>
</dbReference>
<dbReference type="InterPro" id="IPR013083">
    <property type="entry name" value="Znf_RING/FYVE/PHD"/>
</dbReference>
<feature type="repeat" description="NHL" evidence="8">
    <location>
        <begin position="519"/>
        <end position="560"/>
    </location>
</feature>
<dbReference type="SMART" id="SM00184">
    <property type="entry name" value="RING"/>
    <property type="match status" value="1"/>
</dbReference>
<evidence type="ECO:0000256" key="9">
    <source>
        <dbReference type="SAM" id="Coils"/>
    </source>
</evidence>
<dbReference type="AlphaFoldDB" id="A0A1S3KFX8"/>
<organism evidence="13 14">
    <name type="scientific">Lingula anatina</name>
    <name type="common">Brachiopod</name>
    <name type="synonym">Lingula unguis</name>
    <dbReference type="NCBI Taxonomy" id="7574"/>
    <lineage>
        <taxon>Eukaryota</taxon>
        <taxon>Metazoa</taxon>
        <taxon>Spiralia</taxon>
        <taxon>Lophotrochozoa</taxon>
        <taxon>Brachiopoda</taxon>
        <taxon>Linguliformea</taxon>
        <taxon>Lingulata</taxon>
        <taxon>Lingulida</taxon>
        <taxon>Linguloidea</taxon>
        <taxon>Lingulidae</taxon>
        <taxon>Lingula</taxon>
    </lineage>
</organism>
<protein>
    <submittedName>
        <fullName evidence="14">Tripartite motif-containing protein 2-like</fullName>
    </submittedName>
</protein>
<dbReference type="RefSeq" id="XP_013421545.1">
    <property type="nucleotide sequence ID" value="XM_013566091.1"/>
</dbReference>
<evidence type="ECO:0000313" key="14">
    <source>
        <dbReference type="RefSeq" id="XP_013421545.1"/>
    </source>
</evidence>
<dbReference type="InterPro" id="IPR047153">
    <property type="entry name" value="TRIM45/56/19-like"/>
</dbReference>
<dbReference type="SUPFAM" id="SSF101898">
    <property type="entry name" value="NHL repeat"/>
    <property type="match status" value="1"/>
</dbReference>
<dbReference type="CDD" id="cd19757">
    <property type="entry name" value="Bbox1"/>
    <property type="match status" value="1"/>
</dbReference>
<dbReference type="CDD" id="cd05819">
    <property type="entry name" value="NHL"/>
    <property type="match status" value="1"/>
</dbReference>
<evidence type="ECO:0000313" key="13">
    <source>
        <dbReference type="Proteomes" id="UP000085678"/>
    </source>
</evidence>
<evidence type="ECO:0000256" key="3">
    <source>
        <dbReference type="ARBA" id="ARBA00022737"/>
    </source>
</evidence>
<dbReference type="SUPFAM" id="SSF57850">
    <property type="entry name" value="RING/U-box"/>
    <property type="match status" value="1"/>
</dbReference>
<name>A0A1S3KFX8_LINAN</name>
<dbReference type="PANTHER" id="PTHR25462">
    <property type="entry name" value="BONUS, ISOFORM C-RELATED"/>
    <property type="match status" value="1"/>
</dbReference>
<feature type="region of interest" description="Disordered" evidence="10">
    <location>
        <begin position="662"/>
        <end position="682"/>
    </location>
</feature>
<dbReference type="InterPro" id="IPR001841">
    <property type="entry name" value="Znf_RING"/>
</dbReference>
<evidence type="ECO:0000256" key="2">
    <source>
        <dbReference type="ARBA" id="ARBA00022723"/>
    </source>
</evidence>
<sequence length="682" mass="75634">MATASIGDEDGSLRVIIRENFTNCSICLKDFEDPTVLPCLHTYCKRCLASYIPENTPGSKFLCPLCQKETKIPEDGVEGFLHNYLIDSLQDTVLTLTRKKKCGACAVEGEDVEAVSKCLNCSEYLCSPCAKSHIRFKISVNHKVYTLDQLHSGEHQQEVQEFQRVFCPEHKEEPIRYFCLKCQIPICRDCKALTHDEHKSTSLDTAIETVKPKLASMLEKLDDKISVQENELTILRGVLRDHDINTSSVMKDISDHSRHLQQQIQQQEKKLLQEVQQVSKAHKKNITLYLESCEVTTSTMKSTSDLVSTILSRGTPAEILILQQQVGDMLQELLLPSDGGDIPQHLSLQLQANNVVDREVNKGTGLGKIQQNRPSCEPSCVTRKAQIKNKPHLVSQFDSNCINPYSLTTPAKLKQGYLVVDYYNNKVCRFSSDGQLLVQQSKAGNRSLCNPFGVAVLPDGPIVVSESDNNKLIFMSQDLNFTKEYPDIKFPDGLHVTNSNTILVAQPTLKQVSIVNTHGATVDTIKHSGLQVPWYVAVLNNGNIVVSDSHAKAVFILSPAGSLLHTYTGSGQNKLCCPCGVCVDQYDTIFIADHPTHKIHIISNDGKFVQFLATGDDGLQHPLGLTINCDGDLAVSQHGGMVKVFSAMEVLDITGTMQGERSRQHWFQQDKVTPNTSNDSLA</sequence>
<proteinExistence type="predicted"/>
<keyword evidence="13" id="KW-1185">Reference proteome</keyword>
<feature type="coiled-coil region" evidence="9">
    <location>
        <begin position="250"/>
        <end position="281"/>
    </location>
</feature>
<keyword evidence="2" id="KW-0479">Metal-binding</keyword>
<evidence type="ECO:0000256" key="8">
    <source>
        <dbReference type="PROSITE-ProRule" id="PRU00504"/>
    </source>
</evidence>
<dbReference type="PROSITE" id="PS50119">
    <property type="entry name" value="ZF_BBOX"/>
    <property type="match status" value="1"/>
</dbReference>
<evidence type="ECO:0000256" key="4">
    <source>
        <dbReference type="ARBA" id="ARBA00022771"/>
    </source>
</evidence>
<dbReference type="InterPro" id="IPR017907">
    <property type="entry name" value="Znf_RING_CS"/>
</dbReference>
<dbReference type="GO" id="GO:0008270">
    <property type="term" value="F:zinc ion binding"/>
    <property type="evidence" value="ECO:0007669"/>
    <property type="project" value="UniProtKB-KW"/>
</dbReference>
<keyword evidence="5" id="KW-0833">Ubl conjugation pathway</keyword>
<keyword evidence="9" id="KW-0175">Coiled coil</keyword>
<feature type="domain" description="B box-type" evidence="12">
    <location>
        <begin position="162"/>
        <end position="203"/>
    </location>
</feature>
<dbReference type="Gene3D" id="3.30.160.60">
    <property type="entry name" value="Classic Zinc Finger"/>
    <property type="match status" value="1"/>
</dbReference>
<reference evidence="14" key="1">
    <citation type="submission" date="2025-08" db="UniProtKB">
        <authorList>
            <consortium name="RefSeq"/>
        </authorList>
    </citation>
    <scope>IDENTIFICATION</scope>
    <source>
        <tissue evidence="14">Gonads</tissue>
    </source>
</reference>
<feature type="domain" description="RING-type" evidence="11">
    <location>
        <begin position="24"/>
        <end position="67"/>
    </location>
</feature>
<dbReference type="InterPro" id="IPR027370">
    <property type="entry name" value="Znf-RING_euk"/>
</dbReference>
<gene>
    <name evidence="14" type="primary">LOC106181641</name>
</gene>
<dbReference type="KEGG" id="lak:106181641"/>
<dbReference type="InterPro" id="IPR001258">
    <property type="entry name" value="NHL_repeat"/>
</dbReference>
<dbReference type="GeneID" id="106181641"/>
<dbReference type="SMART" id="SM00336">
    <property type="entry name" value="BBOX"/>
    <property type="match status" value="2"/>
</dbReference>
<keyword evidence="6" id="KW-0862">Zinc</keyword>
<keyword evidence="3" id="KW-0677">Repeat</keyword>
<dbReference type="Gene3D" id="2.120.10.30">
    <property type="entry name" value="TolB, C-terminal domain"/>
    <property type="match status" value="1"/>
</dbReference>
<dbReference type="PROSITE" id="PS50089">
    <property type="entry name" value="ZF_RING_2"/>
    <property type="match status" value="1"/>
</dbReference>
<evidence type="ECO:0000256" key="7">
    <source>
        <dbReference type="PROSITE-ProRule" id="PRU00024"/>
    </source>
</evidence>